<dbReference type="PANTHER" id="PTHR37707">
    <property type="entry name" value="MATERNAL EFFECT EMBRYO ARREST 9"/>
    <property type="match status" value="1"/>
</dbReference>
<evidence type="ECO:0000313" key="1">
    <source>
        <dbReference type="Proteomes" id="UP001515500"/>
    </source>
</evidence>
<gene>
    <name evidence="2" type="primary">LOC120263712</name>
</gene>
<dbReference type="Proteomes" id="UP001515500">
    <property type="component" value="Chromosome 6"/>
</dbReference>
<dbReference type="RefSeq" id="XP_039127615.1">
    <property type="nucleotide sequence ID" value="XM_039271681.1"/>
</dbReference>
<organism evidence="1 2">
    <name type="scientific">Dioscorea cayennensis subsp. rotundata</name>
    <name type="common">White Guinea yam</name>
    <name type="synonym">Dioscorea rotundata</name>
    <dbReference type="NCBI Taxonomy" id="55577"/>
    <lineage>
        <taxon>Eukaryota</taxon>
        <taxon>Viridiplantae</taxon>
        <taxon>Streptophyta</taxon>
        <taxon>Embryophyta</taxon>
        <taxon>Tracheophyta</taxon>
        <taxon>Spermatophyta</taxon>
        <taxon>Magnoliopsida</taxon>
        <taxon>Liliopsida</taxon>
        <taxon>Dioscoreales</taxon>
        <taxon>Dioscoreaceae</taxon>
        <taxon>Dioscorea</taxon>
    </lineage>
</organism>
<keyword evidence="1" id="KW-1185">Reference proteome</keyword>
<name>A0AB40BJN2_DIOCR</name>
<dbReference type="AlphaFoldDB" id="A0AB40BJN2"/>
<evidence type="ECO:0000313" key="2">
    <source>
        <dbReference type="RefSeq" id="XP_039127615.1"/>
    </source>
</evidence>
<protein>
    <submittedName>
        <fullName evidence="2">Uncharacterized protein LOC120263712</fullName>
    </submittedName>
</protein>
<reference evidence="2" key="1">
    <citation type="submission" date="2025-08" db="UniProtKB">
        <authorList>
            <consortium name="RefSeq"/>
        </authorList>
    </citation>
    <scope>IDENTIFICATION</scope>
</reference>
<proteinExistence type="predicted"/>
<dbReference type="PANTHER" id="PTHR37707:SF1">
    <property type="entry name" value="MATERNAL EFFECT EMBRYO ARREST 9"/>
    <property type="match status" value="1"/>
</dbReference>
<sequence>METLFYELSIFANQALDDQHFDPSKIEDLMALFEQEAYISSSSSELHHETTMTKVENQLNALMDEAMEEYYKCCDEAERCCQEEMSALLDAAERAKKLGQSLSCAASILSKKYIDAARSSAVATMKSAFSSVSKVHPNNY</sequence>
<dbReference type="GeneID" id="120263712"/>
<accession>A0AB40BJN2</accession>